<proteinExistence type="predicted"/>
<dbReference type="STRING" id="67003.A0A1X0P2Z7"/>
<protein>
    <submittedName>
        <fullName evidence="2">Uncharacterized protein</fullName>
    </submittedName>
</protein>
<feature type="region of interest" description="Disordered" evidence="1">
    <location>
        <begin position="214"/>
        <end position="256"/>
    </location>
</feature>
<evidence type="ECO:0000256" key="1">
    <source>
        <dbReference type="SAM" id="MobiDB-lite"/>
    </source>
</evidence>
<comment type="caution">
    <text evidence="2">The sequence shown here is derived from an EMBL/GenBank/DDBJ whole genome shotgun (WGS) entry which is preliminary data.</text>
</comment>
<accession>A0A1X0P2Z7</accession>
<dbReference type="InterPro" id="IPR011992">
    <property type="entry name" value="EF-hand-dom_pair"/>
</dbReference>
<sequence>MRSSTNQKGNRTVFLPRATMCSLSIANAGGKEMQSLPLVPHCAEVAPMPELNLDETLRIRSVFFDHIHDEYINNTFDLRVVLAELGLYPSEEELQLLLDTYEHKVNVTHLCNYLRFYKREYQLTERARRSGARDGGGGFFSPEEREDTLRAFVALGGREGGGGAVALADLRRVCRAFGLAVDVDAMARDAGGDAEGRGAVDFAAFTALWRPPGDGSGSNYSGSAERRPSRSDTTTTAYDRAIAAGARRRSATREFPENYKFPQISGASVHTAVPPNSSIMNINNGGNNNINSSYNPLSEEEHLQALRQYLCPEKCGSGHDASSVNAANSSGINGSPSNIRRKPGRNVSIQQSLYTIPQGEVERHRSIVGTREEAGGLAAAAGSGGADEDGTLPATAGGFRAPSPMILSLRNSAIYKRRLMTFTQRNKTKPKTSRSPSGWTRSASVVPDDDLGRS</sequence>
<feature type="region of interest" description="Disordered" evidence="1">
    <location>
        <begin position="422"/>
        <end position="454"/>
    </location>
</feature>
<evidence type="ECO:0000313" key="3">
    <source>
        <dbReference type="Proteomes" id="UP000192257"/>
    </source>
</evidence>
<reference evidence="2 3" key="1">
    <citation type="submission" date="2017-03" db="EMBL/GenBank/DDBJ databases">
        <title>An alternative strategy for trypanosome survival in the mammalian bloodstream revealed through genome and transcriptome analysis of the ubiquitous bovine parasite Trypanosoma (Megatrypanum) theileri.</title>
        <authorList>
            <person name="Kelly S."/>
            <person name="Ivens A."/>
            <person name="Mott A."/>
            <person name="O'Neill E."/>
            <person name="Emms D."/>
            <person name="Macleod O."/>
            <person name="Voorheis P."/>
            <person name="Matthews J."/>
            <person name="Matthews K."/>
            <person name="Carrington M."/>
        </authorList>
    </citation>
    <scope>NUCLEOTIDE SEQUENCE [LARGE SCALE GENOMIC DNA]</scope>
    <source>
        <strain evidence="2">Edinburgh</strain>
    </source>
</reference>
<evidence type="ECO:0000313" key="2">
    <source>
        <dbReference type="EMBL" id="ORC91188.1"/>
    </source>
</evidence>
<dbReference type="GeneID" id="39983010"/>
<dbReference type="Proteomes" id="UP000192257">
    <property type="component" value="Unassembled WGS sequence"/>
</dbReference>
<feature type="compositionally biased region" description="Polar residues" evidence="1">
    <location>
        <begin position="433"/>
        <end position="443"/>
    </location>
</feature>
<dbReference type="RefSeq" id="XP_028885254.1">
    <property type="nucleotide sequence ID" value="XM_029023230.1"/>
</dbReference>
<dbReference type="AlphaFoldDB" id="A0A1X0P2Z7"/>
<dbReference type="SUPFAM" id="SSF47473">
    <property type="entry name" value="EF-hand"/>
    <property type="match status" value="1"/>
</dbReference>
<dbReference type="EMBL" id="NBCO01000006">
    <property type="protein sequence ID" value="ORC91188.1"/>
    <property type="molecule type" value="Genomic_DNA"/>
</dbReference>
<feature type="compositionally biased region" description="Low complexity" evidence="1">
    <location>
        <begin position="235"/>
        <end position="245"/>
    </location>
</feature>
<name>A0A1X0P2Z7_9TRYP</name>
<organism evidence="2 3">
    <name type="scientific">Trypanosoma theileri</name>
    <dbReference type="NCBI Taxonomy" id="67003"/>
    <lineage>
        <taxon>Eukaryota</taxon>
        <taxon>Discoba</taxon>
        <taxon>Euglenozoa</taxon>
        <taxon>Kinetoplastea</taxon>
        <taxon>Metakinetoplastina</taxon>
        <taxon>Trypanosomatida</taxon>
        <taxon>Trypanosomatidae</taxon>
        <taxon>Trypanosoma</taxon>
    </lineage>
</organism>
<dbReference type="VEuPathDB" id="TriTrypDB:TM35_000061930"/>
<gene>
    <name evidence="2" type="ORF">TM35_000061930</name>
</gene>
<dbReference type="Gene3D" id="1.10.238.10">
    <property type="entry name" value="EF-hand"/>
    <property type="match status" value="1"/>
</dbReference>
<keyword evidence="3" id="KW-1185">Reference proteome</keyword>
<dbReference type="OrthoDB" id="26525at2759"/>